<dbReference type="AlphaFoldDB" id="U5FFT9"/>
<organism evidence="1 2">
    <name type="scientific">Populus trichocarpa</name>
    <name type="common">Western balsam poplar</name>
    <name type="synonym">Populus balsamifera subsp. trichocarpa</name>
    <dbReference type="NCBI Taxonomy" id="3694"/>
    <lineage>
        <taxon>Eukaryota</taxon>
        <taxon>Viridiplantae</taxon>
        <taxon>Streptophyta</taxon>
        <taxon>Embryophyta</taxon>
        <taxon>Tracheophyta</taxon>
        <taxon>Spermatophyta</taxon>
        <taxon>Magnoliopsida</taxon>
        <taxon>eudicotyledons</taxon>
        <taxon>Gunneridae</taxon>
        <taxon>Pentapetalae</taxon>
        <taxon>rosids</taxon>
        <taxon>fabids</taxon>
        <taxon>Malpighiales</taxon>
        <taxon>Salicaceae</taxon>
        <taxon>Saliceae</taxon>
        <taxon>Populus</taxon>
    </lineage>
</organism>
<name>U5FFT9_POPTR</name>
<proteinExistence type="predicted"/>
<evidence type="ECO:0000313" key="1">
    <source>
        <dbReference type="EMBL" id="PNS93865.1"/>
    </source>
</evidence>
<dbReference type="EMBL" id="CM009307">
    <property type="protein sequence ID" value="PNS93865.1"/>
    <property type="molecule type" value="Genomic_DNA"/>
</dbReference>
<accession>U5FFT9</accession>
<reference evidence="1 2" key="1">
    <citation type="journal article" date="2006" name="Science">
        <title>The genome of black cottonwood, Populus trichocarpa (Torr. &amp; Gray).</title>
        <authorList>
            <person name="Tuskan G.A."/>
            <person name="Difazio S."/>
            <person name="Jansson S."/>
            <person name="Bohlmann J."/>
            <person name="Grigoriev I."/>
            <person name="Hellsten U."/>
            <person name="Putnam N."/>
            <person name="Ralph S."/>
            <person name="Rombauts S."/>
            <person name="Salamov A."/>
            <person name="Schein J."/>
            <person name="Sterck L."/>
            <person name="Aerts A."/>
            <person name="Bhalerao R.R."/>
            <person name="Bhalerao R.P."/>
            <person name="Blaudez D."/>
            <person name="Boerjan W."/>
            <person name="Brun A."/>
            <person name="Brunner A."/>
            <person name="Busov V."/>
            <person name="Campbell M."/>
            <person name="Carlson J."/>
            <person name="Chalot M."/>
            <person name="Chapman J."/>
            <person name="Chen G.L."/>
            <person name="Cooper D."/>
            <person name="Coutinho P.M."/>
            <person name="Couturier J."/>
            <person name="Covert S."/>
            <person name="Cronk Q."/>
            <person name="Cunningham R."/>
            <person name="Davis J."/>
            <person name="Degroeve S."/>
            <person name="Dejardin A."/>
            <person name="Depamphilis C."/>
            <person name="Detter J."/>
            <person name="Dirks B."/>
            <person name="Dubchak I."/>
            <person name="Duplessis S."/>
            <person name="Ehlting J."/>
            <person name="Ellis B."/>
            <person name="Gendler K."/>
            <person name="Goodstein D."/>
            <person name="Gribskov M."/>
            <person name="Grimwood J."/>
            <person name="Groover A."/>
            <person name="Gunter L."/>
            <person name="Hamberger B."/>
            <person name="Heinze B."/>
            <person name="Helariutta Y."/>
            <person name="Henrissat B."/>
            <person name="Holligan D."/>
            <person name="Holt R."/>
            <person name="Huang W."/>
            <person name="Islam-Faridi N."/>
            <person name="Jones S."/>
            <person name="Jones-Rhoades M."/>
            <person name="Jorgensen R."/>
            <person name="Joshi C."/>
            <person name="Kangasjarvi J."/>
            <person name="Karlsson J."/>
            <person name="Kelleher C."/>
            <person name="Kirkpatrick R."/>
            <person name="Kirst M."/>
            <person name="Kohler A."/>
            <person name="Kalluri U."/>
            <person name="Larimer F."/>
            <person name="Leebens-Mack J."/>
            <person name="Leple J.C."/>
            <person name="Locascio P."/>
            <person name="Lou Y."/>
            <person name="Lucas S."/>
            <person name="Martin F."/>
            <person name="Montanini B."/>
            <person name="Napoli C."/>
            <person name="Nelson D.R."/>
            <person name="Nelson C."/>
            <person name="Nieminen K."/>
            <person name="Nilsson O."/>
            <person name="Pereda V."/>
            <person name="Peter G."/>
            <person name="Philippe R."/>
            <person name="Pilate G."/>
            <person name="Poliakov A."/>
            <person name="Razumovskaya J."/>
            <person name="Richardson P."/>
            <person name="Rinaldi C."/>
            <person name="Ritland K."/>
            <person name="Rouze P."/>
            <person name="Ryaboy D."/>
            <person name="Schmutz J."/>
            <person name="Schrader J."/>
            <person name="Segerman B."/>
            <person name="Shin H."/>
            <person name="Siddiqui A."/>
            <person name="Sterky F."/>
            <person name="Terry A."/>
            <person name="Tsai C.J."/>
            <person name="Uberbacher E."/>
            <person name="Unneberg P."/>
            <person name="Vahala J."/>
            <person name="Wall K."/>
            <person name="Wessler S."/>
            <person name="Yang G."/>
            <person name="Yin T."/>
            <person name="Douglas C."/>
            <person name="Marra M."/>
            <person name="Sandberg G."/>
            <person name="Van de Peer Y."/>
            <person name="Rokhsar D."/>
        </authorList>
    </citation>
    <scope>NUCLEOTIDE SEQUENCE [LARGE SCALE GENOMIC DNA]</scope>
    <source>
        <strain evidence="2">cv. Nisqually</strain>
    </source>
</reference>
<evidence type="ECO:0000313" key="2">
    <source>
        <dbReference type="Proteomes" id="UP000006729"/>
    </source>
</evidence>
<dbReference type="Proteomes" id="UP000006729">
    <property type="component" value="Chromosome 18"/>
</dbReference>
<sequence>MTKLPLLSFPLGRGKVLHGIRGSSSSLGGRVLPIYSSYYEYVGISCYVASLSWLTLTLPSKPLLSCLQKWSYSLLKESDVRSKNMYPGKTKHLFLTVSLTEA</sequence>
<keyword evidence="2" id="KW-1185">Reference proteome</keyword>
<dbReference type="HOGENOM" id="CLU_2282292_0_0_1"/>
<protein>
    <submittedName>
        <fullName evidence="1">Uncharacterized protein</fullName>
    </submittedName>
</protein>
<gene>
    <name evidence="1" type="ORF">POPTR_018G110900</name>
</gene>
<dbReference type="InParanoid" id="U5FFT9"/>